<dbReference type="Gene3D" id="1.20.1070.10">
    <property type="entry name" value="Rhodopsin 7-helix transmembrane proteins"/>
    <property type="match status" value="1"/>
</dbReference>
<dbReference type="EMBL" id="BTRK01000001">
    <property type="protein sequence ID" value="GMR33750.1"/>
    <property type="molecule type" value="Genomic_DNA"/>
</dbReference>
<evidence type="ECO:0008006" key="4">
    <source>
        <dbReference type="Google" id="ProtNLM"/>
    </source>
</evidence>
<gene>
    <name evidence="2" type="ORF">PMAYCL1PPCAC_03945</name>
</gene>
<evidence type="ECO:0000313" key="2">
    <source>
        <dbReference type="EMBL" id="GMR33750.1"/>
    </source>
</evidence>
<dbReference type="PANTHER" id="PTHR46273">
    <property type="entry name" value="MYOSUPPRESSIN RECEPTOR 1, ISOFORM B-RELATED"/>
    <property type="match status" value="1"/>
</dbReference>
<protein>
    <recommendedName>
        <fullName evidence="4">G protein-coupled receptor</fullName>
    </recommendedName>
</protein>
<dbReference type="AlphaFoldDB" id="A0AAN4ZB41"/>
<comment type="caution">
    <text evidence="2">The sequence shown here is derived from an EMBL/GenBank/DDBJ whole genome shotgun (WGS) entry which is preliminary data.</text>
</comment>
<feature type="transmembrane region" description="Helical" evidence="1">
    <location>
        <begin position="29"/>
        <end position="55"/>
    </location>
</feature>
<dbReference type="Proteomes" id="UP001328107">
    <property type="component" value="Unassembled WGS sequence"/>
</dbReference>
<dbReference type="InterPro" id="IPR053219">
    <property type="entry name" value="GPCR_Dmsr-1"/>
</dbReference>
<feature type="non-terminal residue" evidence="2">
    <location>
        <position position="1"/>
    </location>
</feature>
<keyword evidence="1" id="KW-0472">Membrane</keyword>
<organism evidence="2 3">
    <name type="scientific">Pristionchus mayeri</name>
    <dbReference type="NCBI Taxonomy" id="1317129"/>
    <lineage>
        <taxon>Eukaryota</taxon>
        <taxon>Metazoa</taxon>
        <taxon>Ecdysozoa</taxon>
        <taxon>Nematoda</taxon>
        <taxon>Chromadorea</taxon>
        <taxon>Rhabditida</taxon>
        <taxon>Rhabditina</taxon>
        <taxon>Diplogasteromorpha</taxon>
        <taxon>Diplogasteroidea</taxon>
        <taxon>Neodiplogasteridae</taxon>
        <taxon>Pristionchus</taxon>
    </lineage>
</organism>
<dbReference type="GO" id="GO:0005886">
    <property type="term" value="C:plasma membrane"/>
    <property type="evidence" value="ECO:0007669"/>
    <property type="project" value="TreeGrafter"/>
</dbReference>
<feature type="non-terminal residue" evidence="2">
    <location>
        <position position="164"/>
    </location>
</feature>
<name>A0AAN4ZB41_9BILA</name>
<keyword evidence="1" id="KW-1133">Transmembrane helix</keyword>
<sequence length="164" mass="19113">LYATFLKWATDELCLSFFFAEWTARSMHISVTLAVLLHMAGVFHVAALSIVRYFTLKKLISGDNHIPWFSFRVCKWMILVIFISVFLAAFPLAAMCTVAKKDRHEDCVEKFPDLANVPSYELQMTEDEVLVTFNFWMFHLCDKLIPSLFLCVMTWLIVRKFNQV</sequence>
<dbReference type="SUPFAM" id="SSF81321">
    <property type="entry name" value="Family A G protein-coupled receptor-like"/>
    <property type="match status" value="1"/>
</dbReference>
<reference evidence="3" key="1">
    <citation type="submission" date="2022-10" db="EMBL/GenBank/DDBJ databases">
        <title>Genome assembly of Pristionchus species.</title>
        <authorList>
            <person name="Yoshida K."/>
            <person name="Sommer R.J."/>
        </authorList>
    </citation>
    <scope>NUCLEOTIDE SEQUENCE [LARGE SCALE GENOMIC DNA]</scope>
    <source>
        <strain evidence="3">RS5460</strain>
    </source>
</reference>
<keyword evidence="3" id="KW-1185">Reference proteome</keyword>
<proteinExistence type="predicted"/>
<feature type="transmembrane region" description="Helical" evidence="1">
    <location>
        <begin position="76"/>
        <end position="94"/>
    </location>
</feature>
<keyword evidence="1" id="KW-0812">Transmembrane</keyword>
<dbReference type="PANTHER" id="PTHR46273:SF11">
    <property type="entry name" value="G-PROTEIN COUPLED RECEPTORS FAMILY 1 PROFILE DOMAIN-CONTAINING PROTEIN"/>
    <property type="match status" value="1"/>
</dbReference>
<dbReference type="GO" id="GO:0008528">
    <property type="term" value="F:G protein-coupled peptide receptor activity"/>
    <property type="evidence" value="ECO:0007669"/>
    <property type="project" value="TreeGrafter"/>
</dbReference>
<accession>A0AAN4ZB41</accession>
<feature type="transmembrane region" description="Helical" evidence="1">
    <location>
        <begin position="136"/>
        <end position="158"/>
    </location>
</feature>
<evidence type="ECO:0000256" key="1">
    <source>
        <dbReference type="SAM" id="Phobius"/>
    </source>
</evidence>
<evidence type="ECO:0000313" key="3">
    <source>
        <dbReference type="Proteomes" id="UP001328107"/>
    </source>
</evidence>